<gene>
    <name evidence="1" type="ORF">JR316_0011728</name>
</gene>
<keyword evidence="1" id="KW-0648">Protein biosynthesis</keyword>
<organism evidence="1 2">
    <name type="scientific">Psilocybe cubensis</name>
    <name type="common">Psychedelic mushroom</name>
    <name type="synonym">Stropharia cubensis</name>
    <dbReference type="NCBI Taxonomy" id="181762"/>
    <lineage>
        <taxon>Eukaryota</taxon>
        <taxon>Fungi</taxon>
        <taxon>Dikarya</taxon>
        <taxon>Basidiomycota</taxon>
        <taxon>Agaricomycotina</taxon>
        <taxon>Agaricomycetes</taxon>
        <taxon>Agaricomycetidae</taxon>
        <taxon>Agaricales</taxon>
        <taxon>Agaricineae</taxon>
        <taxon>Strophariaceae</taxon>
        <taxon>Psilocybe</taxon>
    </lineage>
</organism>
<dbReference type="Proteomes" id="UP000664032">
    <property type="component" value="Unassembled WGS sequence"/>
</dbReference>
<protein>
    <submittedName>
        <fullName evidence="1">Transcription elongation factor SPT5</fullName>
    </submittedName>
</protein>
<reference evidence="1" key="1">
    <citation type="submission" date="2021-10" db="EMBL/GenBank/DDBJ databases">
        <title>Psilocybe cubensis genome.</title>
        <authorList>
            <person name="Mckernan K.J."/>
            <person name="Crawford S."/>
            <person name="Trippe A."/>
            <person name="Kane L.T."/>
            <person name="Mclaughlin S."/>
        </authorList>
    </citation>
    <scope>NUCLEOTIDE SEQUENCE</scope>
    <source>
        <strain evidence="1">MGC-MH-2018</strain>
    </source>
</reference>
<keyword evidence="2" id="KW-1185">Reference proteome</keyword>
<name>A0ACB8GL93_PSICU</name>
<sequence>MTLNARYYAVDANRAVTKKIHTLANASGRSPRLDLLMGGKSLQPHIHDGVVSIVNKGRTTRFHIFVKNHKFLPRNKSLRRWGNARWRGDVVVFRKGLSLDLVNFTIRDGKLADHAVKSTSSVAQTRVFRENRNEEDPRIRQFLDTEAQVDDEISEEDEQTGSGEIDREDGFIDDDTPPDVGHSVLPTQLSVHRHTEGALERLISRIESRINAAGDGGFAIPEDPDDTLHDNGLLYIPRADDYPLWRVECRVGIEEQAVMSLLSTVSEVHQVRSAFTRGSTQGSIYIECKMNQALVDLLLRTPGVLRNGLGIKRQLIDSSEYSQVLGMRDGPVDVGAWVVIKKGLYKGDVGVVSQKSFQHARILLIPRLHTTPQNPLKRKSSTVKPAAKLFDPDHFRQLFPTDVQSRGPDCYCFRDMDFEQGLLAQNLDHRSFTVNVKDIPHDFYTMFRMSQHPAVNRSHMPRPREWTLKEGDAVLICSTPSTSTSFFAPAILKVMDTYYAEVLEIGTHGVPLADNPTKRVPWQEIRKDVKIGQHVCVRGGHHTGKTGWVVALKDDRVHFVSKKFEGEIPTYFRDGDEVIESTEVFVNFVDIAKEPVVLHHKHEPEQTAIIPYVRQPESGPLPKTPPHPWCGVKVKISKQHHPRKGEYGVIQDVKENLDDNTITLHMQLTRYDPNAPFHRISVRYDDVVEFASSLELVLFLDPGEGHIRPTPTQTLSTPQPEQGHDTSAHHPYLMERPSGSATPLPTPAPNNLSSPPSPAWDPSSRTPLSDSVASDPLWMPPAPPPHVLLNPKLVGVKLNAVVDGGDFSKQLIAVSIELHGNEVVLRHKKYHTWISLEPRWVTPKYPHPIHDNNLLVVIKGDHSGKYVRRIHHRLDQLTKKINIILSVVARTVGSPDSLTGEQLELDPQFLCTVPETKKERELNWRVMNTTRAMHNRGPSQNQ</sequence>
<proteinExistence type="predicted"/>
<keyword evidence="1" id="KW-0251">Elongation factor</keyword>
<dbReference type="EMBL" id="JAFIQS020000011">
    <property type="protein sequence ID" value="KAH9476157.1"/>
    <property type="molecule type" value="Genomic_DNA"/>
</dbReference>
<evidence type="ECO:0000313" key="1">
    <source>
        <dbReference type="EMBL" id="KAH9476157.1"/>
    </source>
</evidence>
<comment type="caution">
    <text evidence="1">The sequence shown here is derived from an EMBL/GenBank/DDBJ whole genome shotgun (WGS) entry which is preliminary data.</text>
</comment>
<evidence type="ECO:0000313" key="2">
    <source>
        <dbReference type="Proteomes" id="UP000664032"/>
    </source>
</evidence>
<accession>A0ACB8GL93</accession>